<sequence>MHIYKRSLELGSMWPLGLLGQQPYRKKKKEQEKCPTGTNAVQSIPVVVTNTQTEDYVERKGYDHHYILNCPKPGYWAIVGRFRNGDKVLVELQEIIVIGYPFSNYKYIES</sequence>
<proteinExistence type="predicted"/>
<comment type="caution">
    <text evidence="1">The sequence shown here is derived from an EMBL/GenBank/DDBJ whole genome shotgun (WGS) entry which is preliminary data.</text>
</comment>
<evidence type="ECO:0000313" key="2">
    <source>
        <dbReference type="Proteomes" id="UP000886998"/>
    </source>
</evidence>
<dbReference type="Proteomes" id="UP000886998">
    <property type="component" value="Unassembled WGS sequence"/>
</dbReference>
<name>A0A8X6YLA8_9ARAC</name>
<evidence type="ECO:0000313" key="1">
    <source>
        <dbReference type="EMBL" id="GFY73629.1"/>
    </source>
</evidence>
<organism evidence="1 2">
    <name type="scientific">Trichonephila inaurata madagascariensis</name>
    <dbReference type="NCBI Taxonomy" id="2747483"/>
    <lineage>
        <taxon>Eukaryota</taxon>
        <taxon>Metazoa</taxon>
        <taxon>Ecdysozoa</taxon>
        <taxon>Arthropoda</taxon>
        <taxon>Chelicerata</taxon>
        <taxon>Arachnida</taxon>
        <taxon>Araneae</taxon>
        <taxon>Araneomorphae</taxon>
        <taxon>Entelegynae</taxon>
        <taxon>Araneoidea</taxon>
        <taxon>Nephilidae</taxon>
        <taxon>Trichonephila</taxon>
        <taxon>Trichonephila inaurata</taxon>
    </lineage>
</organism>
<keyword evidence="2" id="KW-1185">Reference proteome</keyword>
<reference evidence="1" key="1">
    <citation type="submission" date="2020-08" db="EMBL/GenBank/DDBJ databases">
        <title>Multicomponent nature underlies the extraordinary mechanical properties of spider dragline silk.</title>
        <authorList>
            <person name="Kono N."/>
            <person name="Nakamura H."/>
            <person name="Mori M."/>
            <person name="Yoshida Y."/>
            <person name="Ohtoshi R."/>
            <person name="Malay A.D."/>
            <person name="Moran D.A.P."/>
            <person name="Tomita M."/>
            <person name="Numata K."/>
            <person name="Arakawa K."/>
        </authorList>
    </citation>
    <scope>NUCLEOTIDE SEQUENCE</scope>
</reference>
<accession>A0A8X6YLA8</accession>
<protein>
    <submittedName>
        <fullName evidence="1">Uncharacterized protein</fullName>
    </submittedName>
</protein>
<dbReference type="AlphaFoldDB" id="A0A8X6YLA8"/>
<dbReference type="EMBL" id="BMAV01020249">
    <property type="protein sequence ID" value="GFY73629.1"/>
    <property type="molecule type" value="Genomic_DNA"/>
</dbReference>
<gene>
    <name evidence="1" type="ORF">TNIN_311791</name>
</gene>